<evidence type="ECO:0000259" key="1">
    <source>
        <dbReference type="Pfam" id="PF00534"/>
    </source>
</evidence>
<keyword evidence="2" id="KW-0808">Transferase</keyword>
<sequence length="421" mass="48107">MFLKNGISLTLFTSGKDSRGENANENSGFTLQKMGWLPGEKIYHFIRKSFDRLKSRQRTGNAAPTANYFSIIKSEDKIPPFGLHNSVNRINKWLHFLFVRLDNLLLIPYFLIFHRSKFAKAGLIVGYEVNYTFAAKALARIFSKPYINKFQGVIIKASERDISVCRKYYPLFYFGINKADLCLMVNDGTDGEYYARQRGCTNILFRPHGINVADYAFSEEEMTTTLSRLGVPEDKFIVFNNASGSNWKRADRCIRFLTHIPAHIRQHIMVITTYHADDLEMLKSYTADLGLTSQVIFIERANHKESNILIRGSHVVLMTNELSNLGNPVLEAIYYKVPVIATNDGSLDGFIESSKDGILLDLDANFDRRLAEEISRMYSEPAYYDGFRKQIMENNSVKTIEEQQAIEFSHIEAVSDFSKPA</sequence>
<dbReference type="RefSeq" id="WP_341838418.1">
    <property type="nucleotide sequence ID" value="NZ_CP149822.1"/>
</dbReference>
<dbReference type="EMBL" id="CP149822">
    <property type="protein sequence ID" value="WZN43613.1"/>
    <property type="molecule type" value="Genomic_DNA"/>
</dbReference>
<dbReference type="SUPFAM" id="SSF53756">
    <property type="entry name" value="UDP-Glycosyltransferase/glycogen phosphorylase"/>
    <property type="match status" value="1"/>
</dbReference>
<gene>
    <name evidence="2" type="ORF">WJU16_11300</name>
</gene>
<name>A0ABZ2YVX6_9BACT</name>
<dbReference type="Proteomes" id="UP001485459">
    <property type="component" value="Chromosome"/>
</dbReference>
<dbReference type="Pfam" id="PF00534">
    <property type="entry name" value="Glycos_transf_1"/>
    <property type="match status" value="1"/>
</dbReference>
<organism evidence="2 3">
    <name type="scientific">Chitinophaga pollutisoli</name>
    <dbReference type="NCBI Taxonomy" id="3133966"/>
    <lineage>
        <taxon>Bacteria</taxon>
        <taxon>Pseudomonadati</taxon>
        <taxon>Bacteroidota</taxon>
        <taxon>Chitinophagia</taxon>
        <taxon>Chitinophagales</taxon>
        <taxon>Chitinophagaceae</taxon>
        <taxon>Chitinophaga</taxon>
    </lineage>
</organism>
<keyword evidence="3" id="KW-1185">Reference proteome</keyword>
<dbReference type="PANTHER" id="PTHR12526">
    <property type="entry name" value="GLYCOSYLTRANSFERASE"/>
    <property type="match status" value="1"/>
</dbReference>
<evidence type="ECO:0000313" key="3">
    <source>
        <dbReference type="Proteomes" id="UP001485459"/>
    </source>
</evidence>
<dbReference type="InterPro" id="IPR001296">
    <property type="entry name" value="Glyco_trans_1"/>
</dbReference>
<dbReference type="GO" id="GO:0016757">
    <property type="term" value="F:glycosyltransferase activity"/>
    <property type="evidence" value="ECO:0007669"/>
    <property type="project" value="UniProtKB-KW"/>
</dbReference>
<dbReference type="Gene3D" id="3.40.50.2000">
    <property type="entry name" value="Glycogen Phosphorylase B"/>
    <property type="match status" value="2"/>
</dbReference>
<reference evidence="3" key="1">
    <citation type="submission" date="2024-03" db="EMBL/GenBank/DDBJ databases">
        <title>Chitinophaga horti sp. nov., isolated from garden soil.</title>
        <authorList>
            <person name="Lee D.S."/>
            <person name="Han D.M."/>
            <person name="Baek J.H."/>
            <person name="Choi D.G."/>
            <person name="Jeon J.H."/>
            <person name="Jeon C.O."/>
        </authorList>
    </citation>
    <scope>NUCLEOTIDE SEQUENCE [LARGE SCALE GENOMIC DNA]</scope>
    <source>
        <strain evidence="3">GPA1</strain>
    </source>
</reference>
<dbReference type="EC" id="2.4.-.-" evidence="2"/>
<proteinExistence type="predicted"/>
<evidence type="ECO:0000313" key="2">
    <source>
        <dbReference type="EMBL" id="WZN43613.1"/>
    </source>
</evidence>
<protein>
    <submittedName>
        <fullName evidence="2">Glycosyltransferase</fullName>
        <ecNumber evidence="2">2.4.-.-</ecNumber>
    </submittedName>
</protein>
<accession>A0ABZ2YVX6</accession>
<keyword evidence="2" id="KW-0328">Glycosyltransferase</keyword>
<feature type="domain" description="Glycosyl transferase family 1" evidence="1">
    <location>
        <begin position="228"/>
        <end position="389"/>
    </location>
</feature>